<dbReference type="InterPro" id="IPR005119">
    <property type="entry name" value="LysR_subst-bd"/>
</dbReference>
<dbReference type="PANTHER" id="PTHR30118:SF15">
    <property type="entry name" value="TRANSCRIPTIONAL REGULATORY PROTEIN"/>
    <property type="match status" value="1"/>
</dbReference>
<feature type="domain" description="HTH lysR-type" evidence="5">
    <location>
        <begin position="6"/>
        <end position="63"/>
    </location>
</feature>
<dbReference type="InterPro" id="IPR036390">
    <property type="entry name" value="WH_DNA-bd_sf"/>
</dbReference>
<evidence type="ECO:0000313" key="7">
    <source>
        <dbReference type="Proteomes" id="UP001220395"/>
    </source>
</evidence>
<dbReference type="Pfam" id="PF00126">
    <property type="entry name" value="HTH_1"/>
    <property type="match status" value="1"/>
</dbReference>
<comment type="similarity">
    <text evidence="1">Belongs to the LysR transcriptional regulatory family.</text>
</comment>
<dbReference type="RefSeq" id="WP_273690714.1">
    <property type="nucleotide sequence ID" value="NZ_CP117411.1"/>
</dbReference>
<dbReference type="Gene3D" id="3.40.190.10">
    <property type="entry name" value="Periplasmic binding protein-like II"/>
    <property type="match status" value="2"/>
</dbReference>
<dbReference type="Pfam" id="PF03466">
    <property type="entry name" value="LysR_substrate"/>
    <property type="match status" value="1"/>
</dbReference>
<gene>
    <name evidence="6" type="ORF">PQ455_07930</name>
</gene>
<protein>
    <submittedName>
        <fullName evidence="6">LysR family transcriptional regulator</fullName>
    </submittedName>
</protein>
<evidence type="ECO:0000256" key="3">
    <source>
        <dbReference type="ARBA" id="ARBA00023125"/>
    </source>
</evidence>
<dbReference type="Gene3D" id="1.10.10.10">
    <property type="entry name" value="Winged helix-like DNA-binding domain superfamily/Winged helix DNA-binding domain"/>
    <property type="match status" value="1"/>
</dbReference>
<evidence type="ECO:0000259" key="5">
    <source>
        <dbReference type="PROSITE" id="PS50931"/>
    </source>
</evidence>
<evidence type="ECO:0000256" key="4">
    <source>
        <dbReference type="ARBA" id="ARBA00023163"/>
    </source>
</evidence>
<sequence>MHLQGLDLNLLVALDALLSEKNVTRAAERINISQPGMSAALQKLRYFFDDPLLERVGRNMELTNRGRMLAEPTKLILSQIRDLNEEARRFEPSEASRIFRIAATTFCAEILATPLIRKLQELAPRISVQFEDLSNDTVRRISDGQIDFAITISARIIESFDNLSESLASEKLFTDRFVVAISRDHRFSGDAISFDEFCDMPYIETRFAGVIAGVSEQLLRQQPRQPHVCAWLPNFQLTLDAIGQTNMVTLLPSLLVELKGDRYNVRTLPVPFAMPDLEERLFWHTRNNSDPGHSWMSSLLRNVITELMI</sequence>
<dbReference type="PROSITE" id="PS50931">
    <property type="entry name" value="HTH_LYSR"/>
    <property type="match status" value="1"/>
</dbReference>
<dbReference type="PANTHER" id="PTHR30118">
    <property type="entry name" value="HTH-TYPE TRANSCRIPTIONAL REGULATOR LEUO-RELATED"/>
    <property type="match status" value="1"/>
</dbReference>
<dbReference type="InterPro" id="IPR000847">
    <property type="entry name" value="LysR_HTH_N"/>
</dbReference>
<keyword evidence="3" id="KW-0238">DNA-binding</keyword>
<name>A0ABY7TR68_9SPHN</name>
<dbReference type="CDD" id="cd08417">
    <property type="entry name" value="PBP2_Nitroaromatics_like"/>
    <property type="match status" value="1"/>
</dbReference>
<keyword evidence="2" id="KW-0805">Transcription regulation</keyword>
<evidence type="ECO:0000256" key="2">
    <source>
        <dbReference type="ARBA" id="ARBA00023015"/>
    </source>
</evidence>
<dbReference type="Proteomes" id="UP001220395">
    <property type="component" value="Chromosome"/>
</dbReference>
<accession>A0ABY7TR68</accession>
<keyword evidence="4" id="KW-0804">Transcription</keyword>
<evidence type="ECO:0000256" key="1">
    <source>
        <dbReference type="ARBA" id="ARBA00009437"/>
    </source>
</evidence>
<dbReference type="SUPFAM" id="SSF46785">
    <property type="entry name" value="Winged helix' DNA-binding domain"/>
    <property type="match status" value="1"/>
</dbReference>
<dbReference type="PRINTS" id="PR00039">
    <property type="entry name" value="HTHLYSR"/>
</dbReference>
<organism evidence="6 7">
    <name type="scientific">Sphingomonas naphthae</name>
    <dbReference type="NCBI Taxonomy" id="1813468"/>
    <lineage>
        <taxon>Bacteria</taxon>
        <taxon>Pseudomonadati</taxon>
        <taxon>Pseudomonadota</taxon>
        <taxon>Alphaproteobacteria</taxon>
        <taxon>Sphingomonadales</taxon>
        <taxon>Sphingomonadaceae</taxon>
        <taxon>Sphingomonas</taxon>
    </lineage>
</organism>
<proteinExistence type="inferred from homology"/>
<reference evidence="6 7" key="1">
    <citation type="submission" date="2023-02" db="EMBL/GenBank/DDBJ databases">
        <title>Genome sequence of Sphingomonas naphthae.</title>
        <authorList>
            <person name="Kim S."/>
            <person name="Heo J."/>
            <person name="Kwon S.-W."/>
        </authorList>
    </citation>
    <scope>NUCLEOTIDE SEQUENCE [LARGE SCALE GENOMIC DNA]</scope>
    <source>
        <strain evidence="6 7">KACC 18716</strain>
    </source>
</reference>
<dbReference type="SUPFAM" id="SSF53850">
    <property type="entry name" value="Periplasmic binding protein-like II"/>
    <property type="match status" value="1"/>
</dbReference>
<keyword evidence="7" id="KW-1185">Reference proteome</keyword>
<dbReference type="EMBL" id="CP117411">
    <property type="protein sequence ID" value="WCT75132.1"/>
    <property type="molecule type" value="Genomic_DNA"/>
</dbReference>
<dbReference type="InterPro" id="IPR036388">
    <property type="entry name" value="WH-like_DNA-bd_sf"/>
</dbReference>
<dbReference type="InterPro" id="IPR037402">
    <property type="entry name" value="YidZ_PBP2"/>
</dbReference>
<dbReference type="InterPro" id="IPR050389">
    <property type="entry name" value="LysR-type_TF"/>
</dbReference>
<evidence type="ECO:0000313" key="6">
    <source>
        <dbReference type="EMBL" id="WCT75132.1"/>
    </source>
</evidence>